<sequence length="394" mass="45161">MKRIIYVLILVGFIAAAVYAIFFRDKVMPLTQSWETPIPHQEIPEGLVSLKSEDCGVCHQEHYAEWKLATHAHAWTDLQFQAELQKESSPFMCINCHIPLQNQQEEIVTGLINGDIYRPVKERNPFFDPVLQQEGINCASCHVRNNEIIGTQGTGMAPHKVKVAPELLSENLCISCHNANAVITPTLACTFETGDEWKAGPFYGEKNCKDCHMEDVERSIVPGFPVRKSHRHFFSGSGIPKFDSVKTTMLNGYNFYPDKLAKSYLNEEAFIYKLRLKNENAGHKVPTGDPERFFLIELTLSTETGKLIKTEKYRIGEEWEWYPEAKKMSDNNMLPGEERTFKIQTDINQKGTYILKAKVTKHRLNKENAEYNKLGEKYPLFVTVFEELQTFNVD</sequence>
<name>A0A2Z4GD66_9BACT</name>
<dbReference type="KEGG" id="als:DJ013_11995"/>
<dbReference type="AlphaFoldDB" id="A0A2Z4GD66"/>
<dbReference type="InterPro" id="IPR036280">
    <property type="entry name" value="Multihaem_cyt_sf"/>
</dbReference>
<dbReference type="SUPFAM" id="SSF48695">
    <property type="entry name" value="Multiheme cytochromes"/>
    <property type="match status" value="1"/>
</dbReference>
<keyword evidence="3" id="KW-1185">Reference proteome</keyword>
<evidence type="ECO:0000313" key="3">
    <source>
        <dbReference type="Proteomes" id="UP000249873"/>
    </source>
</evidence>
<organism evidence="2 3">
    <name type="scientific">Arcticibacterium luteifluviistationis</name>
    <dbReference type="NCBI Taxonomy" id="1784714"/>
    <lineage>
        <taxon>Bacteria</taxon>
        <taxon>Pseudomonadati</taxon>
        <taxon>Bacteroidota</taxon>
        <taxon>Cytophagia</taxon>
        <taxon>Cytophagales</taxon>
        <taxon>Leadbetterellaceae</taxon>
        <taxon>Arcticibacterium</taxon>
    </lineage>
</organism>
<dbReference type="OrthoDB" id="9814800at2"/>
<dbReference type="InterPro" id="IPR023155">
    <property type="entry name" value="Cyt_c-552/4"/>
</dbReference>
<dbReference type="Gene3D" id="1.10.1130.10">
    <property type="entry name" value="Flavocytochrome C3, Chain A"/>
    <property type="match status" value="1"/>
</dbReference>
<evidence type="ECO:0000313" key="2">
    <source>
        <dbReference type="EMBL" id="AWV98853.1"/>
    </source>
</evidence>
<dbReference type="EMBL" id="CP029480">
    <property type="protein sequence ID" value="AWV98853.1"/>
    <property type="molecule type" value="Genomic_DNA"/>
</dbReference>
<protein>
    <submittedName>
        <fullName evidence="2">Cytochrome C554 and C-prime</fullName>
    </submittedName>
</protein>
<gene>
    <name evidence="2" type="ORF">DJ013_11995</name>
</gene>
<feature type="domain" description="Cytochrome c-552/4" evidence="1">
    <location>
        <begin position="55"/>
        <end position="107"/>
    </location>
</feature>
<accession>A0A2Z4GD66</accession>
<evidence type="ECO:0000259" key="1">
    <source>
        <dbReference type="Pfam" id="PF13435"/>
    </source>
</evidence>
<dbReference type="Pfam" id="PF13435">
    <property type="entry name" value="Cytochrome_C554"/>
    <property type="match status" value="1"/>
</dbReference>
<reference evidence="2 3" key="1">
    <citation type="submission" date="2018-05" db="EMBL/GenBank/DDBJ databases">
        <title>Complete genome sequence of Arcticibacterium luteifluviistationis SM1504T, a cytophagaceae bacterium isolated from Arctic surface seawater.</title>
        <authorList>
            <person name="Li Y."/>
            <person name="Qin Q.-L."/>
        </authorList>
    </citation>
    <scope>NUCLEOTIDE SEQUENCE [LARGE SCALE GENOMIC DNA]</scope>
    <source>
        <strain evidence="2 3">SM1504</strain>
    </source>
</reference>
<proteinExistence type="predicted"/>
<dbReference type="Proteomes" id="UP000249873">
    <property type="component" value="Chromosome"/>
</dbReference>
<dbReference type="RefSeq" id="WP_111372046.1">
    <property type="nucleotide sequence ID" value="NZ_CP029480.1"/>
</dbReference>